<dbReference type="PANTHER" id="PTHR36417:SF2">
    <property type="entry name" value="SELENOPROTEIN DOMAIN PROTEIN (AFU_ORTHOLOGUE AFUA_1G05220)"/>
    <property type="match status" value="1"/>
</dbReference>
<dbReference type="PANTHER" id="PTHR36417">
    <property type="entry name" value="SELENOPROTEIN DOMAIN PROTEIN (AFU_ORTHOLOGUE AFUA_1G05220)"/>
    <property type="match status" value="1"/>
</dbReference>
<dbReference type="OrthoDB" id="60822at2759"/>
<protein>
    <recommendedName>
        <fullName evidence="5">Selenoprotein W family protein</fullName>
    </recommendedName>
</protein>
<evidence type="ECO:0000256" key="1">
    <source>
        <dbReference type="ARBA" id="ARBA00023284"/>
    </source>
</evidence>
<dbReference type="Proteomes" id="UP000606974">
    <property type="component" value="Unassembled WGS sequence"/>
</dbReference>
<dbReference type="AlphaFoldDB" id="A0A8H7AMG2"/>
<organism evidence="3 4">
    <name type="scientific">Endocarpon pusillum</name>
    <dbReference type="NCBI Taxonomy" id="364733"/>
    <lineage>
        <taxon>Eukaryota</taxon>
        <taxon>Fungi</taxon>
        <taxon>Dikarya</taxon>
        <taxon>Ascomycota</taxon>
        <taxon>Pezizomycotina</taxon>
        <taxon>Eurotiomycetes</taxon>
        <taxon>Chaetothyriomycetidae</taxon>
        <taxon>Verrucariales</taxon>
        <taxon>Verrucariaceae</taxon>
        <taxon>Endocarpon</taxon>
    </lineage>
</organism>
<evidence type="ECO:0000256" key="2">
    <source>
        <dbReference type="SAM" id="MobiDB-lite"/>
    </source>
</evidence>
<name>A0A8H7AMG2_9EURO</name>
<keyword evidence="4" id="KW-1185">Reference proteome</keyword>
<evidence type="ECO:0000313" key="3">
    <source>
        <dbReference type="EMBL" id="KAF7510737.1"/>
    </source>
</evidence>
<evidence type="ECO:0000313" key="4">
    <source>
        <dbReference type="Proteomes" id="UP000606974"/>
    </source>
</evidence>
<dbReference type="EMBL" id="JAACFV010000027">
    <property type="protein sequence ID" value="KAF7510737.1"/>
    <property type="molecule type" value="Genomic_DNA"/>
</dbReference>
<gene>
    <name evidence="3" type="ORF">GJ744_006103</name>
</gene>
<feature type="region of interest" description="Disordered" evidence="2">
    <location>
        <begin position="138"/>
        <end position="174"/>
    </location>
</feature>
<dbReference type="InterPro" id="IPR011893">
    <property type="entry name" value="Selenoprotein_Rdx-typ"/>
</dbReference>
<dbReference type="Pfam" id="PF10262">
    <property type="entry name" value="Rdx"/>
    <property type="match status" value="1"/>
</dbReference>
<comment type="caution">
    <text evidence="3">The sequence shown here is derived from an EMBL/GenBank/DDBJ whole genome shotgun (WGS) entry which is preliminary data.</text>
</comment>
<reference evidence="3" key="1">
    <citation type="submission" date="2020-02" db="EMBL/GenBank/DDBJ databases">
        <authorList>
            <person name="Palmer J.M."/>
        </authorList>
    </citation>
    <scope>NUCLEOTIDE SEQUENCE</scope>
    <source>
        <strain evidence="3">EPUS1.4</strain>
        <tissue evidence="3">Thallus</tissue>
    </source>
</reference>
<keyword evidence="1" id="KW-0676">Redox-active center</keyword>
<sequence>MATHSSKSEPTQLHGTTLVPLPRVAISFCVQCKWNLRAAYYAQELLSTFSLALGEVALIPSTSGTFVVNLFLAQQPQPLPCTEELGSEKGGAAVAAQEHVLWDRKIDGGFPETKELKRRVRDLVEPGRGLGHVDRDYSRVGAEKAKGEGSVGGDRKVGNGESAEKEGNNGEGAERVVGIRTELVPIIRQEMMPNTRREIVLVTTKVTGRGRNVQIVCKADQ</sequence>
<accession>A0A8H7AMG2</accession>
<dbReference type="Gene3D" id="3.40.30.10">
    <property type="entry name" value="Glutaredoxin"/>
    <property type="match status" value="1"/>
</dbReference>
<evidence type="ECO:0008006" key="5">
    <source>
        <dbReference type="Google" id="ProtNLM"/>
    </source>
</evidence>
<proteinExistence type="predicted"/>
<dbReference type="InterPro" id="IPR036249">
    <property type="entry name" value="Thioredoxin-like_sf"/>
</dbReference>
<dbReference type="SUPFAM" id="SSF52833">
    <property type="entry name" value="Thioredoxin-like"/>
    <property type="match status" value="1"/>
</dbReference>